<evidence type="ECO:0000313" key="2">
    <source>
        <dbReference type="EMBL" id="TCO85713.1"/>
    </source>
</evidence>
<accession>A0A4R2LHJ2</accession>
<evidence type="ECO:0000256" key="1">
    <source>
        <dbReference type="SAM" id="Phobius"/>
    </source>
</evidence>
<name>A0A4R2LHJ2_9FIRM</name>
<dbReference type="EMBL" id="SLXA01000002">
    <property type="protein sequence ID" value="TCO85713.1"/>
    <property type="molecule type" value="Genomic_DNA"/>
</dbReference>
<gene>
    <name evidence="2" type="ORF">EV212_10227</name>
</gene>
<keyword evidence="3" id="KW-1185">Reference proteome</keyword>
<proteinExistence type="predicted"/>
<feature type="transmembrane region" description="Helical" evidence="1">
    <location>
        <begin position="63"/>
        <end position="85"/>
    </location>
</feature>
<feature type="transmembrane region" description="Helical" evidence="1">
    <location>
        <begin position="182"/>
        <end position="204"/>
    </location>
</feature>
<dbReference type="Proteomes" id="UP000295711">
    <property type="component" value="Unassembled WGS sequence"/>
</dbReference>
<evidence type="ECO:0008006" key="4">
    <source>
        <dbReference type="Google" id="ProtNLM"/>
    </source>
</evidence>
<keyword evidence="1" id="KW-0472">Membrane</keyword>
<keyword evidence="1" id="KW-0812">Transmembrane</keyword>
<reference evidence="2 3" key="1">
    <citation type="submission" date="2019-03" db="EMBL/GenBank/DDBJ databases">
        <title>Genomic Encyclopedia of Type Strains, Phase IV (KMG-IV): sequencing the most valuable type-strain genomes for metagenomic binning, comparative biology and taxonomic classification.</title>
        <authorList>
            <person name="Goeker M."/>
        </authorList>
    </citation>
    <scope>NUCLEOTIDE SEQUENCE [LARGE SCALE GENOMIC DNA]</scope>
    <source>
        <strain evidence="2 3">DSM 28559</strain>
    </source>
</reference>
<feature type="transmembrane region" description="Helical" evidence="1">
    <location>
        <begin position="144"/>
        <end position="162"/>
    </location>
</feature>
<dbReference type="AlphaFoldDB" id="A0A4R2LHJ2"/>
<comment type="caution">
    <text evidence="2">The sequence shown here is derived from an EMBL/GenBank/DDBJ whole genome shotgun (WGS) entry which is preliminary data.</text>
</comment>
<organism evidence="2 3">
    <name type="scientific">Frisingicoccus caecimuris</name>
    <dbReference type="NCBI Taxonomy" id="1796636"/>
    <lineage>
        <taxon>Bacteria</taxon>
        <taxon>Bacillati</taxon>
        <taxon>Bacillota</taxon>
        <taxon>Clostridia</taxon>
        <taxon>Lachnospirales</taxon>
        <taxon>Lachnospiraceae</taxon>
        <taxon>Frisingicoccus</taxon>
    </lineage>
</organism>
<feature type="transmembrane region" description="Helical" evidence="1">
    <location>
        <begin position="111"/>
        <end position="137"/>
    </location>
</feature>
<feature type="transmembrane region" description="Helical" evidence="1">
    <location>
        <begin position="26"/>
        <end position="51"/>
    </location>
</feature>
<sequence length="213" mass="25421">MLGIEDSLCLLDLFVEASYFRTSFPYLLIICLCMIILGTENDFSVFVVLRYKSRKSLWRRQTCRALLLSGIITVAEVIVLLGYAVSCKLTKYNWDIVGSYFFLNMQRTLHINWYSCLLVYVFSVFLFSFGSMVFYIINRWIFNIPVASWFSLIILFYFEYYSKYTFFYQNLYLKYEDWIECFVWNKLLTALLIIIGLLGIGEWFSYKKEFYVG</sequence>
<keyword evidence="1" id="KW-1133">Transmembrane helix</keyword>
<evidence type="ECO:0000313" key="3">
    <source>
        <dbReference type="Proteomes" id="UP000295711"/>
    </source>
</evidence>
<protein>
    <recommendedName>
        <fullName evidence="4">ABC-2 family transporter</fullName>
    </recommendedName>
</protein>